<comment type="caution">
    <text evidence="1">The sequence shown here is derived from an EMBL/GenBank/DDBJ whole genome shotgun (WGS) entry which is preliminary data.</text>
</comment>
<dbReference type="EMBL" id="BARW01000440">
    <property type="protein sequence ID" value="GAI64538.1"/>
    <property type="molecule type" value="Genomic_DNA"/>
</dbReference>
<name>X1Q8J9_9ZZZZ</name>
<organism evidence="1">
    <name type="scientific">marine sediment metagenome</name>
    <dbReference type="NCBI Taxonomy" id="412755"/>
    <lineage>
        <taxon>unclassified sequences</taxon>
        <taxon>metagenomes</taxon>
        <taxon>ecological metagenomes</taxon>
    </lineage>
</organism>
<accession>X1Q8J9</accession>
<sequence length="179" mass="19767">MPCDLSKNRRRAIWGYEQNANAERGGQYGWALGSVGARQYWFDMDTVQTDQYWLWLNNPFILPQIPLGGFAGNALFQEEFQAGIQVAQLSFGGPAGWDGDPRTPTLVSSAILNIVTGLNPLTDTWIFGKQTNYVIPRSDQIFTYADPWVIIKSGIGFQPPPLGSPTITPLKCGHDCTNG</sequence>
<evidence type="ECO:0000313" key="1">
    <source>
        <dbReference type="EMBL" id="GAI64538.1"/>
    </source>
</evidence>
<gene>
    <name evidence="1" type="ORF">S12H4_01970</name>
</gene>
<protein>
    <submittedName>
        <fullName evidence="1">Uncharacterized protein</fullName>
    </submittedName>
</protein>
<reference evidence="1" key="1">
    <citation type="journal article" date="2014" name="Front. Microbiol.">
        <title>High frequency of phylogenetically diverse reductive dehalogenase-homologous genes in deep subseafloor sedimentary metagenomes.</title>
        <authorList>
            <person name="Kawai M."/>
            <person name="Futagami T."/>
            <person name="Toyoda A."/>
            <person name="Takaki Y."/>
            <person name="Nishi S."/>
            <person name="Hori S."/>
            <person name="Arai W."/>
            <person name="Tsubouchi T."/>
            <person name="Morono Y."/>
            <person name="Uchiyama I."/>
            <person name="Ito T."/>
            <person name="Fujiyama A."/>
            <person name="Inagaki F."/>
            <person name="Takami H."/>
        </authorList>
    </citation>
    <scope>NUCLEOTIDE SEQUENCE</scope>
    <source>
        <strain evidence="1">Expedition CK06-06</strain>
    </source>
</reference>
<dbReference type="AlphaFoldDB" id="X1Q8J9"/>
<proteinExistence type="predicted"/>